<comment type="caution">
    <text evidence="1">The sequence shown here is derived from an EMBL/GenBank/DDBJ whole genome shotgun (WGS) entry which is preliminary data.</text>
</comment>
<dbReference type="Proteomes" id="UP000297540">
    <property type="component" value="Unassembled WGS sequence"/>
</dbReference>
<evidence type="ECO:0000313" key="1">
    <source>
        <dbReference type="EMBL" id="TFF33533.1"/>
    </source>
</evidence>
<sequence>MKKFIIHPRLEAILALSLVAIFGLPPLVLAQNTPKSIEIKITNGDTTVNGKDIKKLTQEERRDALGELDKMGNLTFRHTDKDGNSDIVIRRGPGMRGRKNNEEVIIERRIEGNMAGPFVNGNGDTIRKKFAFRLKKVPGDSTLAFNLEQDGPDLRLDRDDAFSFNDMPPMPRRPLAFDGPGRERMRAFDRKNSQTFNYSSTDNDGISTDVSFRVTDANKEALNRISGVNKAALAINDLNLSPEFSTGKTSLSFNLDAKTSADVKLTDSEGKALWSDKVTGGTFSKKISLPRNGIYFLTVKQGANVAVKRIVKE</sequence>
<dbReference type="InterPro" id="IPR026444">
    <property type="entry name" value="Secre_tail"/>
</dbReference>
<proteinExistence type="predicted"/>
<gene>
    <name evidence="1" type="ORF">E2R66_25505</name>
</gene>
<dbReference type="NCBIfam" id="TIGR04183">
    <property type="entry name" value="Por_Secre_tail"/>
    <property type="match status" value="1"/>
</dbReference>
<dbReference type="EMBL" id="SOZE01000043">
    <property type="protein sequence ID" value="TFF33533.1"/>
    <property type="molecule type" value="Genomic_DNA"/>
</dbReference>
<dbReference type="RefSeq" id="WP_133236246.1">
    <property type="nucleotide sequence ID" value="NZ_SOZE01000043.1"/>
</dbReference>
<protein>
    <submittedName>
        <fullName evidence="1">T9SS type A sorting domain-containing protein</fullName>
    </submittedName>
</protein>
<name>A0A4Y8S3K3_9SPHI</name>
<keyword evidence="2" id="KW-1185">Reference proteome</keyword>
<reference evidence="1 2" key="1">
    <citation type="journal article" date="2017" name="Int. J. Syst. Evol. Microbiol.">
        <title>Mucilaginibacterpsychrotolerans sp. nov., isolated from peatlands.</title>
        <authorList>
            <person name="Deng Y."/>
            <person name="Shen L."/>
            <person name="Xu B."/>
            <person name="Liu Y."/>
            <person name="Gu Z."/>
            <person name="Liu H."/>
            <person name="Zhou Y."/>
        </authorList>
    </citation>
    <scope>NUCLEOTIDE SEQUENCE [LARGE SCALE GENOMIC DNA]</scope>
    <source>
        <strain evidence="1 2">NH7-4</strain>
    </source>
</reference>
<dbReference type="OrthoDB" id="761796at2"/>
<accession>A0A4Y8S3K3</accession>
<dbReference type="AlphaFoldDB" id="A0A4Y8S3K3"/>
<organism evidence="1 2">
    <name type="scientific">Mucilaginibacter psychrotolerans</name>
    <dbReference type="NCBI Taxonomy" id="1524096"/>
    <lineage>
        <taxon>Bacteria</taxon>
        <taxon>Pseudomonadati</taxon>
        <taxon>Bacteroidota</taxon>
        <taxon>Sphingobacteriia</taxon>
        <taxon>Sphingobacteriales</taxon>
        <taxon>Sphingobacteriaceae</taxon>
        <taxon>Mucilaginibacter</taxon>
    </lineage>
</organism>
<evidence type="ECO:0000313" key="2">
    <source>
        <dbReference type="Proteomes" id="UP000297540"/>
    </source>
</evidence>